<dbReference type="AlphaFoldDB" id="J3JD36"/>
<sequence length="55" mass="6293">MKSRVSHQSVVRTRLSCERTGGYNVKNGMYCYDWCPFCGHRTDGDDHDTLVIAPE</sequence>
<accession>J3JD36</accession>
<evidence type="ECO:0000313" key="2">
    <source>
        <dbReference type="Proteomes" id="UP000007813"/>
    </source>
</evidence>
<dbReference type="EMBL" id="ALJD01000016">
    <property type="protein sequence ID" value="EJN57146.1"/>
    <property type="molecule type" value="Genomic_DNA"/>
</dbReference>
<dbReference type="Proteomes" id="UP000007813">
    <property type="component" value="Unassembled WGS sequence"/>
</dbReference>
<gene>
    <name evidence="1" type="ORF">HSB1_45320</name>
</gene>
<evidence type="ECO:0008006" key="3">
    <source>
        <dbReference type="Google" id="ProtNLM"/>
    </source>
</evidence>
<proteinExistence type="predicted"/>
<name>J3JD36_9EURY</name>
<organism evidence="1 2">
    <name type="scientific">Halogranum salarium B-1</name>
    <dbReference type="NCBI Taxonomy" id="1210908"/>
    <lineage>
        <taxon>Archaea</taxon>
        <taxon>Methanobacteriati</taxon>
        <taxon>Methanobacteriota</taxon>
        <taxon>Stenosarchaea group</taxon>
        <taxon>Halobacteria</taxon>
        <taxon>Halobacteriales</taxon>
        <taxon>Haloferacaceae</taxon>
    </lineage>
</organism>
<protein>
    <recommendedName>
        <fullName evidence="3">Small CPxCG-related zinc finger protein</fullName>
    </recommendedName>
</protein>
<evidence type="ECO:0000313" key="1">
    <source>
        <dbReference type="EMBL" id="EJN57146.1"/>
    </source>
</evidence>
<comment type="caution">
    <text evidence="1">The sequence shown here is derived from an EMBL/GenBank/DDBJ whole genome shotgun (WGS) entry which is preliminary data.</text>
</comment>
<dbReference type="OrthoDB" id="284159at2157"/>
<reference evidence="1 2" key="1">
    <citation type="journal article" date="2012" name="J. Bacteriol.">
        <title>Draft Genome Sequence of the Extremely Halophilic Archaeon Halogranum salarium B-1T.</title>
        <authorList>
            <person name="Kim K.K."/>
            <person name="Lee K.C."/>
            <person name="Lee J.S."/>
        </authorList>
    </citation>
    <scope>NUCLEOTIDE SEQUENCE [LARGE SCALE GENOMIC DNA]</scope>
    <source>
        <strain evidence="1 2">B-1</strain>
    </source>
</reference>
<dbReference type="RefSeq" id="WP_009377854.1">
    <property type="nucleotide sequence ID" value="NZ_ALJD01000016.1"/>
</dbReference>